<evidence type="ECO:0000313" key="2">
    <source>
        <dbReference type="EMBL" id="SDT36489.1"/>
    </source>
</evidence>
<protein>
    <submittedName>
        <fullName evidence="2">Stress responsive A/B Barrel Domain</fullName>
    </submittedName>
</protein>
<sequence length="97" mass="10245">MFQHIGMLTLVDEATAENADAIVAGLLALPATIPGLVEAKVDRDAGLTPGNATLVFHLTFADQAAWEGYRTHPDHVAVIKERIAPVLAAKTFVQVAA</sequence>
<name>A0A1H1ZSB0_9ACTN</name>
<dbReference type="PROSITE" id="PS51502">
    <property type="entry name" value="S_R_A_B_BARREL"/>
    <property type="match status" value="1"/>
</dbReference>
<dbReference type="InterPro" id="IPR011008">
    <property type="entry name" value="Dimeric_a/b-barrel"/>
</dbReference>
<accession>A0A1H1ZSB0</accession>
<organism evidence="2 3">
    <name type="scientific">Actinoplanes derwentensis</name>
    <dbReference type="NCBI Taxonomy" id="113562"/>
    <lineage>
        <taxon>Bacteria</taxon>
        <taxon>Bacillati</taxon>
        <taxon>Actinomycetota</taxon>
        <taxon>Actinomycetes</taxon>
        <taxon>Micromonosporales</taxon>
        <taxon>Micromonosporaceae</taxon>
        <taxon>Actinoplanes</taxon>
    </lineage>
</organism>
<reference evidence="2 3" key="1">
    <citation type="submission" date="2016-10" db="EMBL/GenBank/DDBJ databases">
        <authorList>
            <person name="de Groot N.N."/>
        </authorList>
    </citation>
    <scope>NUCLEOTIDE SEQUENCE [LARGE SCALE GENOMIC DNA]</scope>
    <source>
        <strain evidence="2 3">DSM 43941</strain>
    </source>
</reference>
<dbReference type="EMBL" id="LT629758">
    <property type="protein sequence ID" value="SDT36489.1"/>
    <property type="molecule type" value="Genomic_DNA"/>
</dbReference>
<gene>
    <name evidence="2" type="ORF">SAMN04489716_3467</name>
</gene>
<keyword evidence="3" id="KW-1185">Reference proteome</keyword>
<dbReference type="RefSeq" id="WP_092545584.1">
    <property type="nucleotide sequence ID" value="NZ_BOMJ01000074.1"/>
</dbReference>
<feature type="domain" description="Stress-response A/B barrel" evidence="1">
    <location>
        <begin position="2"/>
        <end position="95"/>
    </location>
</feature>
<proteinExistence type="predicted"/>
<dbReference type="STRING" id="113562.SAMN04489716_3467"/>
<dbReference type="SMART" id="SM00886">
    <property type="entry name" value="Dabb"/>
    <property type="match status" value="1"/>
</dbReference>
<dbReference type="Proteomes" id="UP000198688">
    <property type="component" value="Chromosome I"/>
</dbReference>
<dbReference type="InterPro" id="IPR013097">
    <property type="entry name" value="Dabb"/>
</dbReference>
<dbReference type="AlphaFoldDB" id="A0A1H1ZSB0"/>
<evidence type="ECO:0000313" key="3">
    <source>
        <dbReference type="Proteomes" id="UP000198688"/>
    </source>
</evidence>
<dbReference type="Pfam" id="PF07876">
    <property type="entry name" value="Dabb"/>
    <property type="match status" value="1"/>
</dbReference>
<dbReference type="Gene3D" id="3.30.70.100">
    <property type="match status" value="1"/>
</dbReference>
<dbReference type="SUPFAM" id="SSF54909">
    <property type="entry name" value="Dimeric alpha+beta barrel"/>
    <property type="match status" value="1"/>
</dbReference>
<dbReference type="OrthoDB" id="6637496at2"/>
<evidence type="ECO:0000259" key="1">
    <source>
        <dbReference type="PROSITE" id="PS51502"/>
    </source>
</evidence>